<reference evidence="1 2" key="1">
    <citation type="journal article" date="2019" name="Genome Biol. Evol.">
        <title>Insights into the evolution of the New World diploid cottons (Gossypium, subgenus Houzingenia) based on genome sequencing.</title>
        <authorList>
            <person name="Grover C.E."/>
            <person name="Arick M.A. 2nd"/>
            <person name="Thrash A."/>
            <person name="Conover J.L."/>
            <person name="Sanders W.S."/>
            <person name="Peterson D.G."/>
            <person name="Frelichowski J.E."/>
            <person name="Scheffler J.A."/>
            <person name="Scheffler B.E."/>
            <person name="Wendel J.F."/>
        </authorList>
    </citation>
    <scope>NUCLEOTIDE SEQUENCE [LARGE SCALE GENOMIC DNA]</scope>
    <source>
        <strain evidence="1">1</strain>
        <tissue evidence="1">Leaf</tissue>
    </source>
</reference>
<keyword evidence="2" id="KW-1185">Reference proteome</keyword>
<organism evidence="1 2">
    <name type="scientific">Gossypium schwendimanii</name>
    <name type="common">Cotton</name>
    <dbReference type="NCBI Taxonomy" id="34291"/>
    <lineage>
        <taxon>Eukaryota</taxon>
        <taxon>Viridiplantae</taxon>
        <taxon>Streptophyta</taxon>
        <taxon>Embryophyta</taxon>
        <taxon>Tracheophyta</taxon>
        <taxon>Spermatophyta</taxon>
        <taxon>Magnoliopsida</taxon>
        <taxon>eudicotyledons</taxon>
        <taxon>Gunneridae</taxon>
        <taxon>Pentapetalae</taxon>
        <taxon>rosids</taxon>
        <taxon>malvids</taxon>
        <taxon>Malvales</taxon>
        <taxon>Malvaceae</taxon>
        <taxon>Malvoideae</taxon>
        <taxon>Gossypium</taxon>
    </lineage>
</organism>
<dbReference type="AlphaFoldDB" id="A0A7J9MJ57"/>
<proteinExistence type="predicted"/>
<name>A0A7J9MJ57_GOSSC</name>
<protein>
    <submittedName>
        <fullName evidence="1">Uncharacterized protein</fullName>
    </submittedName>
</protein>
<evidence type="ECO:0000313" key="2">
    <source>
        <dbReference type="Proteomes" id="UP000593576"/>
    </source>
</evidence>
<dbReference type="EMBL" id="JABFAF010000011">
    <property type="protein sequence ID" value="MBA0870991.1"/>
    <property type="molecule type" value="Genomic_DNA"/>
</dbReference>
<sequence>MLAGYKNLLPVTRDSKVANISSMHAPMHEDVPFAFHIRYGLRLVNLMSPQGIHEPIHAN</sequence>
<evidence type="ECO:0000313" key="1">
    <source>
        <dbReference type="EMBL" id="MBA0870991.1"/>
    </source>
</evidence>
<dbReference type="OrthoDB" id="10376960at2759"/>
<comment type="caution">
    <text evidence="1">The sequence shown here is derived from an EMBL/GenBank/DDBJ whole genome shotgun (WGS) entry which is preliminary data.</text>
</comment>
<accession>A0A7J9MJ57</accession>
<dbReference type="Proteomes" id="UP000593576">
    <property type="component" value="Unassembled WGS sequence"/>
</dbReference>
<gene>
    <name evidence="1" type="ORF">Goshw_019751</name>
</gene>